<dbReference type="SUPFAM" id="SSF46689">
    <property type="entry name" value="Homeodomain-like"/>
    <property type="match status" value="1"/>
</dbReference>
<reference evidence="3 4" key="2">
    <citation type="journal article" date="2006" name="Environ. Microbiol.">
        <title>Sequence analysis of three plasmids harboured in Rhodococcus erythropolis strain PR4.</title>
        <authorList>
            <person name="Sekine M."/>
            <person name="Tanikawa S."/>
            <person name="Omata S."/>
            <person name="Saito M."/>
            <person name="Fujisawa T."/>
            <person name="Tsukatani N."/>
            <person name="Tajima T."/>
            <person name="Sekigawa T."/>
            <person name="Kosugi H."/>
            <person name="Matsuo Y."/>
            <person name="Nishiko R."/>
            <person name="Imamura K."/>
            <person name="Ito M."/>
            <person name="Narita H."/>
            <person name="Tago S."/>
            <person name="Fujita N."/>
            <person name="Harayama S."/>
        </authorList>
    </citation>
    <scope>NUCLEOTIDE SEQUENCE [LARGE SCALE GENOMIC DNA]</scope>
    <source>
        <strain evidence="4">PR4 / NBRC 100887</strain>
    </source>
</reference>
<dbReference type="Proteomes" id="UP000002204">
    <property type="component" value="Chromosome"/>
</dbReference>
<reference evidence="4" key="1">
    <citation type="submission" date="2005-03" db="EMBL/GenBank/DDBJ databases">
        <title>Comparison of the complete genome sequences of Rhodococcus erythropolis PR4 and Rhodococcus opacus B4.</title>
        <authorList>
            <person name="Takarada H."/>
            <person name="Sekine M."/>
            <person name="Hosoyama A."/>
            <person name="Yamada R."/>
            <person name="Fujisawa T."/>
            <person name="Omata S."/>
            <person name="Shimizu A."/>
            <person name="Tsukatani N."/>
            <person name="Tanikawa S."/>
            <person name="Fujita N."/>
            <person name="Harayama S."/>
        </authorList>
    </citation>
    <scope>NUCLEOTIDE SEQUENCE [LARGE SCALE GENOMIC DNA]</scope>
    <source>
        <strain evidence="4">PR4 / NBRC 100887</strain>
    </source>
</reference>
<dbReference type="InterPro" id="IPR001647">
    <property type="entry name" value="HTH_TetR"/>
</dbReference>
<dbReference type="eggNOG" id="COG1309">
    <property type="taxonomic scope" value="Bacteria"/>
</dbReference>
<dbReference type="Pfam" id="PF00440">
    <property type="entry name" value="TetR_N"/>
    <property type="match status" value="1"/>
</dbReference>
<dbReference type="AlphaFoldDB" id="C0ZQ01"/>
<dbReference type="GO" id="GO:0003677">
    <property type="term" value="F:DNA binding"/>
    <property type="evidence" value="ECO:0007669"/>
    <property type="project" value="UniProtKB-KW"/>
</dbReference>
<gene>
    <name evidence="3" type="ordered locus">RER_07710</name>
</gene>
<feature type="domain" description="HTH tetR-type" evidence="2">
    <location>
        <begin position="19"/>
        <end position="66"/>
    </location>
</feature>
<sequence length="213" mass="23659">MGRYTTPMNQENPSTKRKLLEVAEELFAVKGVEATLIGDIVKGAGQRNPSALRYHFGSREGILQAIREKHLEHLELRRATLLEQWPGQAPATVRDAVTLVVVPLIEQLRNESGRRYLRILGQTMFELNSDQLTSVVQYPSLAKALDLMRVGMAHVPDNLVEDRIKGALLLISATLATRARDTGNRRRASNSLSDFKENVIVMAAAVLIAPIEL</sequence>
<dbReference type="HOGENOM" id="CLU_069356_19_2_11"/>
<proteinExistence type="predicted"/>
<name>C0ZQ01_RHOE4</name>
<dbReference type="Gene3D" id="1.10.357.10">
    <property type="entry name" value="Tetracycline Repressor, domain 2"/>
    <property type="match status" value="1"/>
</dbReference>
<evidence type="ECO:0000259" key="2">
    <source>
        <dbReference type="Pfam" id="PF00440"/>
    </source>
</evidence>
<keyword evidence="1" id="KW-0238">DNA-binding</keyword>
<evidence type="ECO:0000313" key="3">
    <source>
        <dbReference type="EMBL" id="BAH31479.1"/>
    </source>
</evidence>
<evidence type="ECO:0000313" key="4">
    <source>
        <dbReference type="Proteomes" id="UP000002204"/>
    </source>
</evidence>
<protein>
    <submittedName>
        <fullName evidence="3">Putative TetR family transcriptional regulator</fullName>
    </submittedName>
</protein>
<evidence type="ECO:0000256" key="1">
    <source>
        <dbReference type="ARBA" id="ARBA00023125"/>
    </source>
</evidence>
<accession>C0ZQ01</accession>
<dbReference type="KEGG" id="rer:RER_07710"/>
<organism evidence="3 4">
    <name type="scientific">Rhodococcus erythropolis (strain PR4 / NBRC 100887)</name>
    <dbReference type="NCBI Taxonomy" id="234621"/>
    <lineage>
        <taxon>Bacteria</taxon>
        <taxon>Bacillati</taxon>
        <taxon>Actinomycetota</taxon>
        <taxon>Actinomycetes</taxon>
        <taxon>Mycobacteriales</taxon>
        <taxon>Nocardiaceae</taxon>
        <taxon>Rhodococcus</taxon>
        <taxon>Rhodococcus erythropolis group</taxon>
    </lineage>
</organism>
<dbReference type="EMBL" id="AP008957">
    <property type="protein sequence ID" value="BAH31479.1"/>
    <property type="molecule type" value="Genomic_DNA"/>
</dbReference>
<dbReference type="InterPro" id="IPR009057">
    <property type="entry name" value="Homeodomain-like_sf"/>
</dbReference>